<dbReference type="OrthoDB" id="1742959at2759"/>
<evidence type="ECO:0008006" key="7">
    <source>
        <dbReference type="Google" id="ProtNLM"/>
    </source>
</evidence>
<dbReference type="AlphaFoldDB" id="A0A8J4QZ38"/>
<reference evidence="5" key="1">
    <citation type="submission" date="2020-03" db="EMBL/GenBank/DDBJ databases">
        <title>Castanea mollissima Vanexum genome sequencing.</title>
        <authorList>
            <person name="Staton M."/>
        </authorList>
    </citation>
    <scope>NUCLEOTIDE SEQUENCE</scope>
    <source>
        <tissue evidence="5">Leaf</tissue>
    </source>
</reference>
<sequence>MASSYWYKDVLPFSAMVAVECTNVDINTLYKAATSKGLSYYVFAFYSFAIATLVLLPLVFTFRLFVSQLCGYIGIEYSSPTLASAISNLTPAFTFILAVIFRFLFFLKSNHKNIPL</sequence>
<dbReference type="EMBL" id="JRKL02002588">
    <property type="protein sequence ID" value="KAF3958325.1"/>
    <property type="molecule type" value="Genomic_DNA"/>
</dbReference>
<comment type="caution">
    <text evidence="5">The sequence shown here is derived from an EMBL/GenBank/DDBJ whole genome shotgun (WGS) entry which is preliminary data.</text>
</comment>
<evidence type="ECO:0000256" key="4">
    <source>
        <dbReference type="SAM" id="Phobius"/>
    </source>
</evidence>
<accession>A0A8J4QZ38</accession>
<evidence type="ECO:0000256" key="3">
    <source>
        <dbReference type="ARBA" id="ARBA00023136"/>
    </source>
</evidence>
<proteinExistence type="predicted"/>
<evidence type="ECO:0000256" key="1">
    <source>
        <dbReference type="ARBA" id="ARBA00022692"/>
    </source>
</evidence>
<dbReference type="Proteomes" id="UP000737018">
    <property type="component" value="Unassembled WGS sequence"/>
</dbReference>
<keyword evidence="6" id="KW-1185">Reference proteome</keyword>
<keyword evidence="3 4" id="KW-0472">Membrane</keyword>
<evidence type="ECO:0000313" key="5">
    <source>
        <dbReference type="EMBL" id="KAF3958325.1"/>
    </source>
</evidence>
<keyword evidence="1 4" id="KW-0812">Transmembrane</keyword>
<dbReference type="PANTHER" id="PTHR31218">
    <property type="entry name" value="WAT1-RELATED PROTEIN"/>
    <property type="match status" value="1"/>
</dbReference>
<feature type="transmembrane region" description="Helical" evidence="4">
    <location>
        <begin position="40"/>
        <end position="65"/>
    </location>
</feature>
<keyword evidence="2 4" id="KW-1133">Transmembrane helix</keyword>
<evidence type="ECO:0000313" key="6">
    <source>
        <dbReference type="Proteomes" id="UP000737018"/>
    </source>
</evidence>
<dbReference type="InterPro" id="IPR030184">
    <property type="entry name" value="WAT1-related"/>
</dbReference>
<dbReference type="GO" id="GO:0016020">
    <property type="term" value="C:membrane"/>
    <property type="evidence" value="ECO:0007669"/>
    <property type="project" value="InterPro"/>
</dbReference>
<name>A0A8J4QZ38_9ROSI</name>
<protein>
    <recommendedName>
        <fullName evidence="7">WAT1-related protein</fullName>
    </recommendedName>
</protein>
<feature type="transmembrane region" description="Helical" evidence="4">
    <location>
        <begin position="85"/>
        <end position="107"/>
    </location>
</feature>
<organism evidence="5 6">
    <name type="scientific">Castanea mollissima</name>
    <name type="common">Chinese chestnut</name>
    <dbReference type="NCBI Taxonomy" id="60419"/>
    <lineage>
        <taxon>Eukaryota</taxon>
        <taxon>Viridiplantae</taxon>
        <taxon>Streptophyta</taxon>
        <taxon>Embryophyta</taxon>
        <taxon>Tracheophyta</taxon>
        <taxon>Spermatophyta</taxon>
        <taxon>Magnoliopsida</taxon>
        <taxon>eudicotyledons</taxon>
        <taxon>Gunneridae</taxon>
        <taxon>Pentapetalae</taxon>
        <taxon>rosids</taxon>
        <taxon>fabids</taxon>
        <taxon>Fagales</taxon>
        <taxon>Fagaceae</taxon>
        <taxon>Castanea</taxon>
    </lineage>
</organism>
<evidence type="ECO:0000256" key="2">
    <source>
        <dbReference type="ARBA" id="ARBA00022989"/>
    </source>
</evidence>
<gene>
    <name evidence="5" type="ORF">CMV_016756</name>
</gene>
<dbReference type="GO" id="GO:0022857">
    <property type="term" value="F:transmembrane transporter activity"/>
    <property type="evidence" value="ECO:0007669"/>
    <property type="project" value="InterPro"/>
</dbReference>